<gene>
    <name evidence="2" type="ORF">BF17_13420</name>
</gene>
<keyword evidence="3" id="KW-1185">Reference proteome</keyword>
<accession>A0ABM5PYZ1</accession>
<dbReference type="Gene3D" id="3.40.50.720">
    <property type="entry name" value="NAD(P)-binding Rossmann-like Domain"/>
    <property type="match status" value="1"/>
</dbReference>
<organism evidence="2 3">
    <name type="scientific">Yersinia similis</name>
    <dbReference type="NCBI Taxonomy" id="367190"/>
    <lineage>
        <taxon>Bacteria</taxon>
        <taxon>Pseudomonadati</taxon>
        <taxon>Pseudomonadota</taxon>
        <taxon>Gammaproteobacteria</taxon>
        <taxon>Enterobacterales</taxon>
        <taxon>Yersiniaceae</taxon>
        <taxon>Yersinia</taxon>
    </lineage>
</organism>
<dbReference type="RefSeq" id="WP_025382873.1">
    <property type="nucleotide sequence ID" value="NZ_CGBP01000006.1"/>
</dbReference>
<dbReference type="SUPFAM" id="SSF51735">
    <property type="entry name" value="NAD(P)-binding Rossmann-fold domains"/>
    <property type="match status" value="1"/>
</dbReference>
<proteinExistence type="predicted"/>
<reference evidence="2 3" key="1">
    <citation type="journal article" date="2014" name="Genome Announc.">
        <title>Genome Sequence of Yersinia similis Y228T, a Member of the Yersinia pseudotuberculosis Complex.</title>
        <authorList>
            <person name="Sprague L.D."/>
            <person name="Neubauer H."/>
        </authorList>
    </citation>
    <scope>NUCLEOTIDE SEQUENCE [LARGE SCALE GENOMIC DNA]</scope>
    <source>
        <strain evidence="2 3">228</strain>
    </source>
</reference>
<feature type="domain" description="NAD-dependent epimerase/dehydratase" evidence="1">
    <location>
        <begin position="5"/>
        <end position="225"/>
    </location>
</feature>
<sequence>MKLAILGATSQIAKDLIIRLSKNQKVILHLYSRNAENVSAWLLSFNNHSGYKSSNIDYFDHNYKYDAIINFVGAGDPEKIKEMGSEIIDITYKYDDLVIKYLKKNSNCKYVFISSGAVYGDVFSDKDSLRTDSRFHIDNNGSDFYGLAKFYSEIRHRSLSSLKIYDLRVFGYFSSSQNIESRFILSDMCRAVRDDEVFVTTSKEMVRDYIHPDDFHTLITSILANGIDNCALDCYSLCPINKKDLVKTMHDEFGMKYLITDLDDINIPKNDRIYYYSKNKKAFQLVGFIPQYSSKDAIVSEMRKIINFK</sequence>
<dbReference type="GeneID" id="96664508"/>
<evidence type="ECO:0000313" key="3">
    <source>
        <dbReference type="Proteomes" id="UP000019439"/>
    </source>
</evidence>
<dbReference type="Proteomes" id="UP000019439">
    <property type="component" value="Chromosome"/>
</dbReference>
<dbReference type="EMBL" id="CP007230">
    <property type="protein sequence ID" value="AHK20210.1"/>
    <property type="molecule type" value="Genomic_DNA"/>
</dbReference>
<evidence type="ECO:0000313" key="2">
    <source>
        <dbReference type="EMBL" id="AHK20210.1"/>
    </source>
</evidence>
<dbReference type="Pfam" id="PF01370">
    <property type="entry name" value="Epimerase"/>
    <property type="match status" value="1"/>
</dbReference>
<dbReference type="InterPro" id="IPR001509">
    <property type="entry name" value="Epimerase_deHydtase"/>
</dbReference>
<name>A0ABM5PYZ1_9GAMM</name>
<evidence type="ECO:0000259" key="1">
    <source>
        <dbReference type="Pfam" id="PF01370"/>
    </source>
</evidence>
<dbReference type="InterPro" id="IPR036291">
    <property type="entry name" value="NAD(P)-bd_dom_sf"/>
</dbReference>
<protein>
    <submittedName>
        <fullName evidence="2">Epimerase</fullName>
    </submittedName>
</protein>